<dbReference type="AlphaFoldDB" id="A0A2S2KSD8"/>
<protein>
    <submittedName>
        <fullName evidence="3">Uncharacterized protein</fullName>
    </submittedName>
</protein>
<dbReference type="Proteomes" id="UP000245829">
    <property type="component" value="Unassembled WGS sequence"/>
</dbReference>
<evidence type="ECO:0000313" key="3">
    <source>
        <dbReference type="EMBL" id="GBH34534.1"/>
    </source>
</evidence>
<comment type="caution">
    <text evidence="3">The sequence shown here is derived from an EMBL/GenBank/DDBJ whole genome shotgun (WGS) entry which is preliminary data.</text>
</comment>
<organism evidence="3 4">
    <name type="scientific">Nitrosopumilus zosterae</name>
    <dbReference type="NCBI Taxonomy" id="718286"/>
    <lineage>
        <taxon>Archaea</taxon>
        <taxon>Nitrososphaerota</taxon>
        <taxon>Nitrososphaeria</taxon>
        <taxon>Nitrosopumilales</taxon>
        <taxon>Nitrosopumilaceae</taxon>
        <taxon>Nitrosopumilus</taxon>
    </lineage>
</organism>
<feature type="region of interest" description="Disordered" evidence="1">
    <location>
        <begin position="436"/>
        <end position="456"/>
    </location>
</feature>
<gene>
    <name evidence="3" type="ORF">NZNM25_13250</name>
</gene>
<evidence type="ECO:0000313" key="4">
    <source>
        <dbReference type="Proteomes" id="UP000245829"/>
    </source>
</evidence>
<evidence type="ECO:0000256" key="2">
    <source>
        <dbReference type="SAM" id="Phobius"/>
    </source>
</evidence>
<accession>A0A2S2KSD8</accession>
<keyword evidence="2" id="KW-1133">Transmembrane helix</keyword>
<keyword evidence="4" id="KW-1185">Reference proteome</keyword>
<dbReference type="EMBL" id="BGKI01000007">
    <property type="protein sequence ID" value="GBH34534.1"/>
    <property type="molecule type" value="Genomic_DNA"/>
</dbReference>
<sequence>MERKNEKWRKTMIKKIPLAFFLAITLLFGGNIQLSSAQNLEALSEYSIKLAISPSHLESGVAEHQVGYLFVLSKHGVPITSSYDVPVSLSSDDPTIASVPTKTVLKANEEFVSFPIITGDKSGKTTITASLNGKTTFQKIEVGTDETYLPDDLTLELNMPTTEMHVNSQMPFTVFFKTFDDTIVRAPNDIEIVLEHNDLLASPDSDTLIIKKGSYYAWGVLTSHEKTGNTFVRAIHEESGLDVAKSIKISSTLPASLKLSVHPKLIPAEFDRALDIFVTVVDSDGNPTKTPEDIPLEFFSNEQFPIGDVLVGISKSEKPMIKKGEFGYLLQEKFSLQNLLKNDILIGVSSKGYGTATDTFRTVGESIEEGNKLKRTMKNVFNFGFDVKDYGNTVNVFGIENVPSNATAFFTYQLSMIEDDEDDDGVRPNGSLVEINPECAEQSDDATDTDSSDVTHNTELDSDKIILYSIDCLGEGELYPMQSIENLYTDGFVHKINVISSDEKLAKIVDGGKILTSYSFGTAKVSTGQKTGPVTISTSINGVGTGSFTTNVVNALEQKEVRLFSPTGEGSLIFDRDGYFDIFLIALDGQQRPKVMTETGKYLVTPTNGLVEINKGTAFTFTQLRSDSFDISVAETQILLTVEPIGENADLKLGGSKVFTTQPSSQIQVTLPLSKINTNHQENLGIIQLVDLQGNPVIPKFNVKSKIVSSQNSIVQIIDDSVIPAGSSYTTFPIKTTGSVGNAIISASAKGVNGTSTMISTASSQLQLQISTGNLVDVIKVDDPVEFRLFVDDENLDSVPGASLKIVTKGDGIITPEVVRTSSDGSAIVSLTAFEGPNLSFDIIATAEGYAEGKDTFTVNVDSPENTIGAIDLELPEWIVYIVIGGILMIGIVVFLFLKKSKADLEEDWEDEEEI</sequence>
<keyword evidence="2" id="KW-0812">Transmembrane</keyword>
<keyword evidence="2" id="KW-0472">Membrane</keyword>
<feature type="compositionally biased region" description="Acidic residues" evidence="1">
    <location>
        <begin position="441"/>
        <end position="451"/>
    </location>
</feature>
<evidence type="ECO:0000256" key="1">
    <source>
        <dbReference type="SAM" id="MobiDB-lite"/>
    </source>
</evidence>
<reference evidence="3 4" key="1">
    <citation type="submission" date="2018-05" db="EMBL/GenBank/DDBJ databases">
        <title>genome sequencing of Nitrosopumilus sp. NM25.</title>
        <authorList>
            <person name="Mori K."/>
            <person name="Nakagawa T."/>
        </authorList>
    </citation>
    <scope>NUCLEOTIDE SEQUENCE [LARGE SCALE GENOMIC DNA]</scope>
    <source>
        <strain evidence="3 4">NM25</strain>
    </source>
</reference>
<name>A0A2S2KSD8_9ARCH</name>
<proteinExistence type="predicted"/>
<feature type="transmembrane region" description="Helical" evidence="2">
    <location>
        <begin position="878"/>
        <end position="898"/>
    </location>
</feature>